<dbReference type="InterPro" id="IPR003353">
    <property type="entry name" value="PTS_IIB_fruc"/>
</dbReference>
<sequence length="109" mass="11703">MNIVGVTACTAGIAHTYIVKEKLEQAARKLGYTCRIETQGSIGIEEQLTPGEIEAADVIILAIDVKISGENRFKGKPVVRMSTEKAMKNTGALLQSIEEALTKKKNGGN</sequence>
<dbReference type="SUPFAM" id="SSF52794">
    <property type="entry name" value="PTS system IIB component-like"/>
    <property type="match status" value="1"/>
</dbReference>
<organism evidence="8 9">
    <name type="scientific">[Clostridium] clostridioforme 90A8</name>
    <dbReference type="NCBI Taxonomy" id="999408"/>
    <lineage>
        <taxon>Bacteria</taxon>
        <taxon>Bacillati</taxon>
        <taxon>Bacillota</taxon>
        <taxon>Clostridia</taxon>
        <taxon>Lachnospirales</taxon>
        <taxon>Lachnospiraceae</taxon>
        <taxon>Enterocloster</taxon>
    </lineage>
</organism>
<proteinExistence type="predicted"/>
<evidence type="ECO:0000256" key="5">
    <source>
        <dbReference type="ARBA" id="ARBA00022683"/>
    </source>
</evidence>
<dbReference type="GO" id="GO:0005886">
    <property type="term" value="C:plasma membrane"/>
    <property type="evidence" value="ECO:0007669"/>
    <property type="project" value="TreeGrafter"/>
</dbReference>
<evidence type="ECO:0000256" key="3">
    <source>
        <dbReference type="ARBA" id="ARBA00022597"/>
    </source>
</evidence>
<dbReference type="PROSITE" id="PS51099">
    <property type="entry name" value="PTS_EIIB_TYPE_2"/>
    <property type="match status" value="1"/>
</dbReference>
<feature type="domain" description="PTS EIIB type-2" evidence="7">
    <location>
        <begin position="1"/>
        <end position="99"/>
    </location>
</feature>
<dbReference type="AlphaFoldDB" id="A0A0E2HBP1"/>
<dbReference type="EMBL" id="AGYR01000026">
    <property type="protein sequence ID" value="ENZ14068.1"/>
    <property type="molecule type" value="Genomic_DNA"/>
</dbReference>
<reference evidence="8 9" key="1">
    <citation type="submission" date="2013-01" db="EMBL/GenBank/DDBJ databases">
        <title>The Genome Sequence of Clostridium clostridioforme 90A8.</title>
        <authorList>
            <consortium name="The Broad Institute Genome Sequencing Platform"/>
            <person name="Earl A."/>
            <person name="Ward D."/>
            <person name="Feldgarden M."/>
            <person name="Gevers D."/>
            <person name="Courvalin P."/>
            <person name="Lambert T."/>
            <person name="Walker B."/>
            <person name="Young S.K."/>
            <person name="Zeng Q."/>
            <person name="Gargeya S."/>
            <person name="Fitzgerald M."/>
            <person name="Haas B."/>
            <person name="Abouelleil A."/>
            <person name="Alvarado L."/>
            <person name="Arachchi H.M."/>
            <person name="Berlin A.M."/>
            <person name="Chapman S.B."/>
            <person name="Dewar J."/>
            <person name="Goldberg J."/>
            <person name="Griggs A."/>
            <person name="Gujja S."/>
            <person name="Hansen M."/>
            <person name="Howarth C."/>
            <person name="Imamovic A."/>
            <person name="Larimer J."/>
            <person name="McCowan C."/>
            <person name="Murphy C."/>
            <person name="Neiman D."/>
            <person name="Pearson M."/>
            <person name="Priest M."/>
            <person name="Roberts A."/>
            <person name="Saif S."/>
            <person name="Shea T."/>
            <person name="Sisk P."/>
            <person name="Sykes S."/>
            <person name="Wortman J."/>
            <person name="Nusbaum C."/>
            <person name="Birren B."/>
        </authorList>
    </citation>
    <scope>NUCLEOTIDE SEQUENCE [LARGE SCALE GENOMIC DNA]</scope>
    <source>
        <strain evidence="8 9">90A8</strain>
    </source>
</reference>
<keyword evidence="2" id="KW-0597">Phosphoprotein</keyword>
<dbReference type="InterPro" id="IPR003501">
    <property type="entry name" value="PTS_EIIB_2/3"/>
</dbReference>
<keyword evidence="4" id="KW-0808">Transferase</keyword>
<protein>
    <submittedName>
        <fullName evidence="8">PTS system, Fru family, IIB component</fullName>
    </submittedName>
</protein>
<keyword evidence="3" id="KW-0762">Sugar transport</keyword>
<dbReference type="FunFam" id="3.40.50.2300:FF:000014">
    <property type="entry name" value="PTS system fructose-like transporter subunit IIB"/>
    <property type="match status" value="1"/>
</dbReference>
<dbReference type="RefSeq" id="WP_002585593.1">
    <property type="nucleotide sequence ID" value="NZ_KB851020.1"/>
</dbReference>
<evidence type="ECO:0000256" key="4">
    <source>
        <dbReference type="ARBA" id="ARBA00022679"/>
    </source>
</evidence>
<dbReference type="PANTHER" id="PTHR30505">
    <property type="entry name" value="FRUCTOSE-LIKE PERMEASE"/>
    <property type="match status" value="1"/>
</dbReference>
<dbReference type="Gene3D" id="3.40.50.2300">
    <property type="match status" value="1"/>
</dbReference>
<dbReference type="InterPro" id="IPR036095">
    <property type="entry name" value="PTS_EIIB-like_sf"/>
</dbReference>
<gene>
    <name evidence="8" type="ORF">HMPREF1090_02360</name>
</gene>
<evidence type="ECO:0000259" key="7">
    <source>
        <dbReference type="PROSITE" id="PS51099"/>
    </source>
</evidence>
<evidence type="ECO:0000256" key="2">
    <source>
        <dbReference type="ARBA" id="ARBA00022553"/>
    </source>
</evidence>
<dbReference type="HOGENOM" id="CLU_013155_2_1_9"/>
<dbReference type="NCBIfam" id="TIGR00829">
    <property type="entry name" value="FRU"/>
    <property type="match status" value="1"/>
</dbReference>
<dbReference type="InterPro" id="IPR050864">
    <property type="entry name" value="Bacterial_PTS_Sugar_Transport"/>
</dbReference>
<dbReference type="Proteomes" id="UP000013085">
    <property type="component" value="Unassembled WGS sequence"/>
</dbReference>
<dbReference type="InterPro" id="IPR013011">
    <property type="entry name" value="PTS_EIIB_2"/>
</dbReference>
<comment type="caution">
    <text evidence="8">The sequence shown here is derived from an EMBL/GenBank/DDBJ whole genome shotgun (WGS) entry which is preliminary data.</text>
</comment>
<keyword evidence="5" id="KW-0598">Phosphotransferase system</keyword>
<name>A0A0E2HBP1_9FIRM</name>
<evidence type="ECO:0000256" key="6">
    <source>
        <dbReference type="ARBA" id="ARBA00022777"/>
    </source>
</evidence>
<dbReference type="Pfam" id="PF02302">
    <property type="entry name" value="PTS_IIB"/>
    <property type="match status" value="1"/>
</dbReference>
<dbReference type="PATRIC" id="fig|999408.3.peg.2540"/>
<dbReference type="GO" id="GO:0009401">
    <property type="term" value="P:phosphoenolpyruvate-dependent sugar phosphotransferase system"/>
    <property type="evidence" value="ECO:0007669"/>
    <property type="project" value="UniProtKB-KW"/>
</dbReference>
<evidence type="ECO:0000256" key="1">
    <source>
        <dbReference type="ARBA" id="ARBA00022448"/>
    </source>
</evidence>
<dbReference type="GO" id="GO:0090563">
    <property type="term" value="F:protein-phosphocysteine-sugar phosphotransferase activity"/>
    <property type="evidence" value="ECO:0007669"/>
    <property type="project" value="TreeGrafter"/>
</dbReference>
<dbReference type="PANTHER" id="PTHR30505:SF0">
    <property type="entry name" value="FRUCTOSE-LIKE PTS SYSTEM EIIBC COMPONENT-RELATED"/>
    <property type="match status" value="1"/>
</dbReference>
<dbReference type="GO" id="GO:0022877">
    <property type="term" value="F:protein-N(PI)-phosphohistidine-fructose phosphotransferase system transporter activity"/>
    <property type="evidence" value="ECO:0007669"/>
    <property type="project" value="InterPro"/>
</dbReference>
<dbReference type="GeneID" id="57963136"/>
<evidence type="ECO:0000313" key="8">
    <source>
        <dbReference type="EMBL" id="ENZ14068.1"/>
    </source>
</evidence>
<keyword evidence="6" id="KW-0418">Kinase</keyword>
<dbReference type="CDD" id="cd05569">
    <property type="entry name" value="PTS_IIB_fructose"/>
    <property type="match status" value="1"/>
</dbReference>
<evidence type="ECO:0000313" key="9">
    <source>
        <dbReference type="Proteomes" id="UP000013085"/>
    </source>
</evidence>
<keyword evidence="1" id="KW-0813">Transport</keyword>
<accession>A0A0E2HBP1</accession>
<dbReference type="GO" id="GO:0016301">
    <property type="term" value="F:kinase activity"/>
    <property type="evidence" value="ECO:0007669"/>
    <property type="project" value="UniProtKB-KW"/>
</dbReference>